<evidence type="ECO:0000256" key="6">
    <source>
        <dbReference type="ARBA" id="ARBA00022692"/>
    </source>
</evidence>
<keyword evidence="4" id="KW-0597">Phosphoprotein</keyword>
<dbReference type="InterPro" id="IPR017202">
    <property type="entry name" value="LiaS/VraS"/>
</dbReference>
<evidence type="ECO:0000256" key="5">
    <source>
        <dbReference type="ARBA" id="ARBA00022679"/>
    </source>
</evidence>
<evidence type="ECO:0000256" key="15">
    <source>
        <dbReference type="SAM" id="Phobius"/>
    </source>
</evidence>
<dbReference type="SUPFAM" id="SSF55874">
    <property type="entry name" value="ATPase domain of HSP90 chaperone/DNA topoisomerase II/histidine kinase"/>
    <property type="match status" value="1"/>
</dbReference>
<dbReference type="Pfam" id="PF07730">
    <property type="entry name" value="HisKA_3"/>
    <property type="match status" value="1"/>
</dbReference>
<dbReference type="SMART" id="SM00304">
    <property type="entry name" value="HAMP"/>
    <property type="match status" value="1"/>
</dbReference>
<evidence type="ECO:0000256" key="10">
    <source>
        <dbReference type="ARBA" id="ARBA00022989"/>
    </source>
</evidence>
<protein>
    <recommendedName>
        <fullName evidence="13">Sensor histidine kinase</fullName>
        <ecNumber evidence="13">2.7.13.3</ecNumber>
    </recommendedName>
</protein>
<evidence type="ECO:0000256" key="1">
    <source>
        <dbReference type="ARBA" id="ARBA00000085"/>
    </source>
</evidence>
<keyword evidence="19" id="KW-1185">Reference proteome</keyword>
<dbReference type="Gene3D" id="1.20.5.1930">
    <property type="match status" value="1"/>
</dbReference>
<dbReference type="OrthoDB" id="9795828at2"/>
<evidence type="ECO:0000256" key="3">
    <source>
        <dbReference type="ARBA" id="ARBA00022475"/>
    </source>
</evidence>
<feature type="domain" description="Histidine kinase" evidence="16">
    <location>
        <begin position="154"/>
        <end position="347"/>
    </location>
</feature>
<organism evidence="18 19">
    <name type="scientific">Aureibacillus halotolerans</name>
    <dbReference type="NCBI Taxonomy" id="1508390"/>
    <lineage>
        <taxon>Bacteria</taxon>
        <taxon>Bacillati</taxon>
        <taxon>Bacillota</taxon>
        <taxon>Bacilli</taxon>
        <taxon>Bacillales</taxon>
        <taxon>Bacillaceae</taxon>
        <taxon>Aureibacillus</taxon>
    </lineage>
</organism>
<sequence length="351" mass="39571">MQQQRKLSNTQWKFVRFGAWISGAVSFIAILVLTLLRELTWTWWVQETFIGIPISFLMILGCSFIGAMSGYILGNLFKKRIELFSQSILDLERGNFTKLIPDLGDDEFGEMAKQLNAMASRIEAQIASLQKLSNERAEWSDGMKQKAVNEERQRLARELHDAVSQQLFAISMMSSALQQTIADDSPAQKQIEAVERMAGTAQSEMRALLLHLRPAHLEGKGLVEGLEELLMELHSKQEVDIEWHMGSPSHIPKGVEDHLFRVSQEALSNILRHSQASKILFKVTTVQKQLRIEIADNGIGFNVEQQRTSSYGLKTMQERIIEVGGVLEIHSLPNKGTTIHIKVPLLAQKGE</sequence>
<evidence type="ECO:0000256" key="2">
    <source>
        <dbReference type="ARBA" id="ARBA00004651"/>
    </source>
</evidence>
<evidence type="ECO:0000256" key="14">
    <source>
        <dbReference type="SAM" id="Coils"/>
    </source>
</evidence>
<dbReference type="EMBL" id="SNYJ01000006">
    <property type="protein sequence ID" value="TDQ40480.1"/>
    <property type="molecule type" value="Genomic_DNA"/>
</dbReference>
<gene>
    <name evidence="18" type="ORF">EV213_106199</name>
</gene>
<dbReference type="Gene3D" id="6.10.340.10">
    <property type="match status" value="1"/>
</dbReference>
<evidence type="ECO:0000256" key="7">
    <source>
        <dbReference type="ARBA" id="ARBA00022741"/>
    </source>
</evidence>
<dbReference type="EC" id="2.7.13.3" evidence="13"/>
<feature type="domain" description="HAMP" evidence="17">
    <location>
        <begin position="75"/>
        <end position="127"/>
    </location>
</feature>
<keyword evidence="9 13" id="KW-0067">ATP-binding</keyword>
<dbReference type="GO" id="GO:0005524">
    <property type="term" value="F:ATP binding"/>
    <property type="evidence" value="ECO:0007669"/>
    <property type="project" value="UniProtKB-UniRule"/>
</dbReference>
<keyword evidence="11 13" id="KW-0902">Two-component regulatory system</keyword>
<keyword evidence="3 13" id="KW-1003">Cell membrane</keyword>
<proteinExistence type="predicted"/>
<dbReference type="Pfam" id="PF02518">
    <property type="entry name" value="HATPase_c"/>
    <property type="match status" value="1"/>
</dbReference>
<reference evidence="18 19" key="1">
    <citation type="submission" date="2019-03" db="EMBL/GenBank/DDBJ databases">
        <title>Genomic Encyclopedia of Type Strains, Phase IV (KMG-IV): sequencing the most valuable type-strain genomes for metagenomic binning, comparative biology and taxonomic classification.</title>
        <authorList>
            <person name="Goeker M."/>
        </authorList>
    </citation>
    <scope>NUCLEOTIDE SEQUENCE [LARGE SCALE GENOMIC DNA]</scope>
    <source>
        <strain evidence="18 19">DSM 28697</strain>
    </source>
</reference>
<feature type="transmembrane region" description="Helical" evidence="15">
    <location>
        <begin position="48"/>
        <end position="73"/>
    </location>
</feature>
<dbReference type="PANTHER" id="PTHR24421">
    <property type="entry name" value="NITRATE/NITRITE SENSOR PROTEIN NARX-RELATED"/>
    <property type="match status" value="1"/>
</dbReference>
<evidence type="ECO:0000259" key="17">
    <source>
        <dbReference type="PROSITE" id="PS50885"/>
    </source>
</evidence>
<dbReference type="InterPro" id="IPR005467">
    <property type="entry name" value="His_kinase_dom"/>
</dbReference>
<evidence type="ECO:0000256" key="13">
    <source>
        <dbReference type="PIRNR" id="PIRNR037431"/>
    </source>
</evidence>
<dbReference type="InterPro" id="IPR011712">
    <property type="entry name" value="Sig_transdc_His_kin_sub3_dim/P"/>
</dbReference>
<dbReference type="AlphaFoldDB" id="A0A4R6U2B2"/>
<dbReference type="CDD" id="cd16917">
    <property type="entry name" value="HATPase_UhpB-NarQ-NarX-like"/>
    <property type="match status" value="1"/>
</dbReference>
<dbReference type="RefSeq" id="WP_133580285.1">
    <property type="nucleotide sequence ID" value="NZ_SNYJ01000006.1"/>
</dbReference>
<keyword evidence="12 13" id="KW-0472">Membrane</keyword>
<evidence type="ECO:0000256" key="12">
    <source>
        <dbReference type="ARBA" id="ARBA00023136"/>
    </source>
</evidence>
<dbReference type="GO" id="GO:0000155">
    <property type="term" value="F:phosphorelay sensor kinase activity"/>
    <property type="evidence" value="ECO:0007669"/>
    <property type="project" value="UniProtKB-UniRule"/>
</dbReference>
<evidence type="ECO:0000259" key="16">
    <source>
        <dbReference type="PROSITE" id="PS50109"/>
    </source>
</evidence>
<dbReference type="InterPro" id="IPR036890">
    <property type="entry name" value="HATPase_C_sf"/>
</dbReference>
<dbReference type="SMART" id="SM00387">
    <property type="entry name" value="HATPase_c"/>
    <property type="match status" value="1"/>
</dbReference>
<dbReference type="Proteomes" id="UP000295632">
    <property type="component" value="Unassembled WGS sequence"/>
</dbReference>
<evidence type="ECO:0000256" key="4">
    <source>
        <dbReference type="ARBA" id="ARBA00022553"/>
    </source>
</evidence>
<comment type="subcellular location">
    <subcellularLocation>
        <location evidence="2 13">Cell membrane</location>
        <topology evidence="2 13">Multi-pass membrane protein</topology>
    </subcellularLocation>
</comment>
<evidence type="ECO:0000256" key="9">
    <source>
        <dbReference type="ARBA" id="ARBA00022840"/>
    </source>
</evidence>
<dbReference type="Pfam" id="PF00672">
    <property type="entry name" value="HAMP"/>
    <property type="match status" value="1"/>
</dbReference>
<accession>A0A4R6U2B2</accession>
<dbReference type="GO" id="GO:0046983">
    <property type="term" value="F:protein dimerization activity"/>
    <property type="evidence" value="ECO:0007669"/>
    <property type="project" value="InterPro"/>
</dbReference>
<dbReference type="PROSITE" id="PS50109">
    <property type="entry name" value="HIS_KIN"/>
    <property type="match status" value="1"/>
</dbReference>
<dbReference type="InterPro" id="IPR050482">
    <property type="entry name" value="Sensor_HK_TwoCompSys"/>
</dbReference>
<keyword evidence="6 15" id="KW-0812">Transmembrane</keyword>
<feature type="transmembrane region" description="Helical" evidence="15">
    <location>
        <begin position="14"/>
        <end position="36"/>
    </location>
</feature>
<keyword evidence="14" id="KW-0175">Coiled coil</keyword>
<name>A0A4R6U2B2_9BACI</name>
<feature type="coiled-coil region" evidence="14">
    <location>
        <begin position="112"/>
        <end position="165"/>
    </location>
</feature>
<comment type="caution">
    <text evidence="18">The sequence shown here is derived from an EMBL/GenBank/DDBJ whole genome shotgun (WGS) entry which is preliminary data.</text>
</comment>
<keyword evidence="5 13" id="KW-0808">Transferase</keyword>
<dbReference type="GO" id="GO:0005886">
    <property type="term" value="C:plasma membrane"/>
    <property type="evidence" value="ECO:0007669"/>
    <property type="project" value="UniProtKB-SubCell"/>
</dbReference>
<dbReference type="InterPro" id="IPR003660">
    <property type="entry name" value="HAMP_dom"/>
</dbReference>
<keyword evidence="8 13" id="KW-0418">Kinase</keyword>
<dbReference type="InterPro" id="IPR003594">
    <property type="entry name" value="HATPase_dom"/>
</dbReference>
<dbReference type="PIRSF" id="PIRSF037431">
    <property type="entry name" value="STHK_LiaS"/>
    <property type="match status" value="1"/>
</dbReference>
<dbReference type="CDD" id="cd06225">
    <property type="entry name" value="HAMP"/>
    <property type="match status" value="1"/>
</dbReference>
<keyword evidence="10 15" id="KW-1133">Transmembrane helix</keyword>
<evidence type="ECO:0000313" key="19">
    <source>
        <dbReference type="Proteomes" id="UP000295632"/>
    </source>
</evidence>
<keyword evidence="7 13" id="KW-0547">Nucleotide-binding</keyword>
<dbReference type="PANTHER" id="PTHR24421:SF37">
    <property type="entry name" value="SENSOR HISTIDINE KINASE NARS"/>
    <property type="match status" value="1"/>
</dbReference>
<evidence type="ECO:0000256" key="11">
    <source>
        <dbReference type="ARBA" id="ARBA00023012"/>
    </source>
</evidence>
<dbReference type="Gene3D" id="3.30.565.10">
    <property type="entry name" value="Histidine kinase-like ATPase, C-terminal domain"/>
    <property type="match status" value="1"/>
</dbReference>
<comment type="catalytic activity">
    <reaction evidence="1 13">
        <text>ATP + protein L-histidine = ADP + protein N-phospho-L-histidine.</text>
        <dbReference type="EC" id="2.7.13.3"/>
    </reaction>
</comment>
<evidence type="ECO:0000313" key="18">
    <source>
        <dbReference type="EMBL" id="TDQ40480.1"/>
    </source>
</evidence>
<evidence type="ECO:0000256" key="8">
    <source>
        <dbReference type="ARBA" id="ARBA00022777"/>
    </source>
</evidence>
<dbReference type="PROSITE" id="PS50885">
    <property type="entry name" value="HAMP"/>
    <property type="match status" value="1"/>
</dbReference>